<organism evidence="2 3">
    <name type="scientific">Streptomyces camelliae</name>
    <dbReference type="NCBI Taxonomy" id="3004093"/>
    <lineage>
        <taxon>Bacteria</taxon>
        <taxon>Bacillati</taxon>
        <taxon>Actinomycetota</taxon>
        <taxon>Actinomycetes</taxon>
        <taxon>Kitasatosporales</taxon>
        <taxon>Streptomycetaceae</taxon>
        <taxon>Streptomyces</taxon>
    </lineage>
</organism>
<dbReference type="PANTHER" id="PTHR22576">
    <property type="entry name" value="MUCOSA ASSOCIATED LYMPHOID TISSUE LYMPHOMA TRANSLOCATION PROTEIN 1/PARACASPASE"/>
    <property type="match status" value="1"/>
</dbReference>
<dbReference type="RefSeq" id="WP_270081189.1">
    <property type="nucleotide sequence ID" value="NZ_CP115300.1"/>
</dbReference>
<dbReference type="InterPro" id="IPR029030">
    <property type="entry name" value="Caspase-like_dom_sf"/>
</dbReference>
<dbReference type="SUPFAM" id="SSF52129">
    <property type="entry name" value="Caspase-like"/>
    <property type="match status" value="1"/>
</dbReference>
<proteinExistence type="predicted"/>
<evidence type="ECO:0000313" key="2">
    <source>
        <dbReference type="EMBL" id="WBO63309.1"/>
    </source>
</evidence>
<evidence type="ECO:0000259" key="1">
    <source>
        <dbReference type="Pfam" id="PF00656"/>
    </source>
</evidence>
<dbReference type="InterPro" id="IPR011600">
    <property type="entry name" value="Pept_C14_caspase"/>
</dbReference>
<dbReference type="EMBL" id="CP115300">
    <property type="protein sequence ID" value="WBO63309.1"/>
    <property type="molecule type" value="Genomic_DNA"/>
</dbReference>
<gene>
    <name evidence="2" type="ORF">O1G22_10945</name>
</gene>
<name>A0ABY7NYJ8_9ACTN</name>
<evidence type="ECO:0000313" key="3">
    <source>
        <dbReference type="Proteomes" id="UP001212326"/>
    </source>
</evidence>
<protein>
    <submittedName>
        <fullName evidence="2">Caspase family protein</fullName>
    </submittedName>
</protein>
<dbReference type="InterPro" id="IPR052039">
    <property type="entry name" value="Caspase-related_regulators"/>
</dbReference>
<dbReference type="Proteomes" id="UP001212326">
    <property type="component" value="Chromosome"/>
</dbReference>
<reference evidence="2 3" key="1">
    <citation type="submission" date="2022-12" db="EMBL/GenBank/DDBJ databases">
        <authorList>
            <person name="Mo P."/>
        </authorList>
    </citation>
    <scope>NUCLEOTIDE SEQUENCE [LARGE SCALE GENOMIC DNA]</scope>
    <source>
        <strain evidence="2 3">HUAS 2-6</strain>
    </source>
</reference>
<sequence>MSRKHALLVGTAAYADVAFPALPSVRADVHYLSQVLEMPAVGGYEACVRVEDSSKAAIKQAVERFLREREPDELVVLYLSGHGAYDREDGQLYYVTTDTEADRIQQTALDASFVTDQLEKCAARRKVLLLDCCFSGSAGLPQQGGFTVGHCTGRRGRWSARHHRVTALGASIHH</sequence>
<feature type="domain" description="Peptidase C14 caspase" evidence="1">
    <location>
        <begin position="3"/>
        <end position="144"/>
    </location>
</feature>
<dbReference type="Pfam" id="PF00656">
    <property type="entry name" value="Peptidase_C14"/>
    <property type="match status" value="1"/>
</dbReference>
<accession>A0ABY7NYJ8</accession>
<keyword evidence="3" id="KW-1185">Reference proteome</keyword>
<dbReference type="Gene3D" id="3.40.50.1460">
    <property type="match status" value="1"/>
</dbReference>
<dbReference type="PANTHER" id="PTHR22576:SF37">
    <property type="entry name" value="MUCOSA-ASSOCIATED LYMPHOID TISSUE LYMPHOMA TRANSLOCATION PROTEIN 1"/>
    <property type="match status" value="1"/>
</dbReference>